<dbReference type="GO" id="GO:0006431">
    <property type="term" value="P:methionyl-tRNA aminoacylation"/>
    <property type="evidence" value="ECO:0007669"/>
    <property type="project" value="InterPro"/>
</dbReference>
<dbReference type="NCBIfam" id="TIGR00398">
    <property type="entry name" value="metG"/>
    <property type="match status" value="1"/>
</dbReference>
<evidence type="ECO:0000256" key="3">
    <source>
        <dbReference type="ARBA" id="ARBA00022741"/>
    </source>
</evidence>
<dbReference type="GO" id="GO:0005524">
    <property type="term" value="F:ATP binding"/>
    <property type="evidence" value="ECO:0007669"/>
    <property type="project" value="UniProtKB-KW"/>
</dbReference>
<proteinExistence type="inferred from homology"/>
<dbReference type="CTD" id="41733"/>
<evidence type="ECO:0000313" key="11">
    <source>
        <dbReference type="Proteomes" id="UP000515146"/>
    </source>
</evidence>
<keyword evidence="5 9" id="KW-0648">Protein biosynthesis</keyword>
<dbReference type="FunCoup" id="A0A6P6YF09">
    <property type="interactions" value="1140"/>
</dbReference>
<dbReference type="InterPro" id="IPR009080">
    <property type="entry name" value="tRNAsynth_Ia_anticodon-bd"/>
</dbReference>
<dbReference type="SUPFAM" id="SSF47323">
    <property type="entry name" value="Anticodon-binding domain of a subclass of class I aminoacyl-tRNA synthetases"/>
    <property type="match status" value="1"/>
</dbReference>
<dbReference type="InterPro" id="IPR023457">
    <property type="entry name" value="Met-tRNA_synth_2"/>
</dbReference>
<dbReference type="Gene3D" id="1.10.730.10">
    <property type="entry name" value="Isoleucyl-tRNA Synthetase, Domain 1"/>
    <property type="match status" value="1"/>
</dbReference>
<keyword evidence="3 9" id="KW-0547">Nucleotide-binding</keyword>
<protein>
    <recommendedName>
        <fullName evidence="7">Methionine--tRNA ligase, mitochondrial</fullName>
        <ecNumber evidence="1">6.1.1.10</ecNumber>
    </recommendedName>
    <alternativeName>
        <fullName evidence="8">Mitochondrial methionyl-tRNA synthetase</fullName>
    </alternativeName>
</protein>
<feature type="domain" description="Methionyl/Leucyl tRNA synthetase" evidence="10">
    <location>
        <begin position="36"/>
        <end position="395"/>
    </location>
</feature>
<evidence type="ECO:0000256" key="2">
    <source>
        <dbReference type="ARBA" id="ARBA00022598"/>
    </source>
</evidence>
<dbReference type="SUPFAM" id="SSF52374">
    <property type="entry name" value="Nucleotidylyl transferase"/>
    <property type="match status" value="1"/>
</dbReference>
<evidence type="ECO:0000256" key="7">
    <source>
        <dbReference type="ARBA" id="ARBA00026124"/>
    </source>
</evidence>
<name>A0A6P6YF09_DERPT</name>
<organism evidence="11 12">
    <name type="scientific">Dermatophagoides pteronyssinus</name>
    <name type="common">European house dust mite</name>
    <dbReference type="NCBI Taxonomy" id="6956"/>
    <lineage>
        <taxon>Eukaryota</taxon>
        <taxon>Metazoa</taxon>
        <taxon>Ecdysozoa</taxon>
        <taxon>Arthropoda</taxon>
        <taxon>Chelicerata</taxon>
        <taxon>Arachnida</taxon>
        <taxon>Acari</taxon>
        <taxon>Acariformes</taxon>
        <taxon>Sarcoptiformes</taxon>
        <taxon>Astigmata</taxon>
        <taxon>Psoroptidia</taxon>
        <taxon>Analgoidea</taxon>
        <taxon>Pyroglyphidae</taxon>
        <taxon>Dermatophagoidinae</taxon>
        <taxon>Dermatophagoides</taxon>
    </lineage>
</organism>
<dbReference type="Proteomes" id="UP000515146">
    <property type="component" value="Unplaced"/>
</dbReference>
<accession>A0A6P6YF09</accession>
<keyword evidence="4 9" id="KW-0067">ATP-binding</keyword>
<evidence type="ECO:0000256" key="9">
    <source>
        <dbReference type="RuleBase" id="RU363039"/>
    </source>
</evidence>
<evidence type="ECO:0000256" key="8">
    <source>
        <dbReference type="ARBA" id="ARBA00030331"/>
    </source>
</evidence>
<comment type="similarity">
    <text evidence="9">Belongs to the class-I aminoacyl-tRNA synthetase family.</text>
</comment>
<keyword evidence="11" id="KW-1185">Reference proteome</keyword>
<dbReference type="PANTHER" id="PTHR43326:SF1">
    <property type="entry name" value="METHIONINE--TRNA LIGASE, MITOCHONDRIAL"/>
    <property type="match status" value="1"/>
</dbReference>
<dbReference type="PANTHER" id="PTHR43326">
    <property type="entry name" value="METHIONYL-TRNA SYNTHETASE"/>
    <property type="match status" value="1"/>
</dbReference>
<dbReference type="InterPro" id="IPR033911">
    <property type="entry name" value="MetRS_core"/>
</dbReference>
<dbReference type="AlphaFoldDB" id="A0A6P6YF09"/>
<dbReference type="KEGG" id="dpte:113797825"/>
<dbReference type="InterPro" id="IPR014758">
    <property type="entry name" value="Met-tRNA_synth"/>
</dbReference>
<dbReference type="OMA" id="NMFLPDR"/>
<dbReference type="EC" id="6.1.1.10" evidence="1"/>
<dbReference type="CDD" id="cd00814">
    <property type="entry name" value="MetRS_core"/>
    <property type="match status" value="1"/>
</dbReference>
<keyword evidence="6 9" id="KW-0030">Aminoacyl-tRNA synthetase</keyword>
<evidence type="ECO:0000256" key="5">
    <source>
        <dbReference type="ARBA" id="ARBA00022917"/>
    </source>
</evidence>
<reference evidence="12" key="1">
    <citation type="submission" date="2025-08" db="UniProtKB">
        <authorList>
            <consortium name="RefSeq"/>
        </authorList>
    </citation>
    <scope>IDENTIFICATION</scope>
    <source>
        <strain evidence="12">Airmid</strain>
    </source>
</reference>
<dbReference type="PRINTS" id="PR01041">
    <property type="entry name" value="TRNASYNTHMET"/>
</dbReference>
<gene>
    <name evidence="12" type="primary">LOC113797825</name>
</gene>
<evidence type="ECO:0000313" key="12">
    <source>
        <dbReference type="RefSeq" id="XP_027204068.1"/>
    </source>
</evidence>
<evidence type="ECO:0000259" key="10">
    <source>
        <dbReference type="Pfam" id="PF09334"/>
    </source>
</evidence>
<dbReference type="RefSeq" id="XP_027204068.1">
    <property type="nucleotide sequence ID" value="XM_027348267.1"/>
</dbReference>
<dbReference type="InParanoid" id="A0A6P6YF09"/>
<keyword evidence="2 9" id="KW-0436">Ligase</keyword>
<dbReference type="GO" id="GO:0004825">
    <property type="term" value="F:methionine-tRNA ligase activity"/>
    <property type="evidence" value="ECO:0007669"/>
    <property type="project" value="UniProtKB-EC"/>
</dbReference>
<evidence type="ECO:0000256" key="4">
    <source>
        <dbReference type="ARBA" id="ARBA00022840"/>
    </source>
</evidence>
<dbReference type="Gene3D" id="3.40.50.620">
    <property type="entry name" value="HUPs"/>
    <property type="match status" value="1"/>
</dbReference>
<dbReference type="Pfam" id="PF09334">
    <property type="entry name" value="tRNA-synt_1g"/>
    <property type="match status" value="1"/>
</dbReference>
<dbReference type="OrthoDB" id="24670at2759"/>
<dbReference type="InterPro" id="IPR015413">
    <property type="entry name" value="Methionyl/Leucyl_tRNA_Synth"/>
</dbReference>
<dbReference type="Gene3D" id="2.170.220.10">
    <property type="match status" value="1"/>
</dbReference>
<evidence type="ECO:0000256" key="1">
    <source>
        <dbReference type="ARBA" id="ARBA00012838"/>
    </source>
</evidence>
<dbReference type="InterPro" id="IPR014729">
    <property type="entry name" value="Rossmann-like_a/b/a_fold"/>
</dbReference>
<sequence length="558" mass="64918">MKIILSCRFVLANCLRSSSQSPIRYFSSKELPKFYATPIFYVNSVPHIGHLYTTVYADALHRFTRLCLPNNDVTTTIFSTGTDEHGLKIQKSAQSKNINLIEYCNQISSKFRQLFNDAETSYTHFIRTTDDQHKKVVQNLWKILMDKGFIYKSKYCGYYSVNDETFVPDNLITTNSNGEKISIESGHKLEWYEEENYVFRLSQLQERVIDWIDNHLIMKPENYHQSLKADIRNIKNFKDLSISRSKTRLQWGIEVPGDDSQLIYVWFDALANYLTVTGYPNKQPVIWPPCHVIGKDIIKFHCIYWPAFLLAAELPLPERIYCHSHWLYDRQKMSKSLGNVVDPFECIEQFTADGIRYFLLKEGTPHSDSNFNLDAVKTCLNAELADTFGNLLNRCTSEKLNPKQSYPFVSLDEIQEYLPESLDTINFIETLSNECFESYLDGNFHIGITNVMQCLRSINGLFNLIQPWKFVQKHPHNDNDNDLNQKRLKCLLFLSLESIRISAILLNPIVPNISKSIFEKLNISQEFCQWKFAKINNSKQQNDNRISSKKLIIFSKLT</sequence>
<evidence type="ECO:0000256" key="6">
    <source>
        <dbReference type="ARBA" id="ARBA00023146"/>
    </source>
</evidence>